<dbReference type="PANTHER" id="PTHR31099:SF49">
    <property type="entry name" value="MYOSIN HEAVY CHAIN-LIKE PROTEIN"/>
    <property type="match status" value="1"/>
</dbReference>
<comment type="caution">
    <text evidence="1">The sequence shown here is derived from an EMBL/GenBank/DDBJ whole genome shotgun (WGS) entry which is preliminary data.</text>
</comment>
<sequence>MRAESGLSPDSSSIGSRVRSSKVKDVECFAVTEGSRYPPIGPPSVIVVEEVTEWRVKYSLHADVVIRVPGPDDRVSDFGVDEVPVYEGYFKSGFRDRVPSLVAKISETLEISPGQLNPPAWRTLIALQNLGYLQGLVIGVAEVVCSYFVCPLNGTKWRYYLRPRGKEPLVKEVLNKEWKRLPAFAVNWTQKFAFMRLPGFSPIWQLEGRLAVLRDFCVGSFRVPQNDGQVDFLGPCSASLVSLGSAQVGTHSEPRCISSGIFSWGSGGKEDVDDFSALSWGNIVRLPASILYDEYQQAGTQRRHPFYAPPPRLTKMAPLDMGAGPFPSGNMIGYVPLAGIQQWLLNELFSLRNRVSDMAAQRDLLIQQVRASSRWELMKEWLERRTEHWDPSEEYRQYLFWLQSRRALPMLP</sequence>
<accession>A0ABQ7YG37</accession>
<evidence type="ECO:0000313" key="1">
    <source>
        <dbReference type="EMBL" id="KAH0867137.1"/>
    </source>
</evidence>
<keyword evidence="2" id="KW-1185">Reference proteome</keyword>
<proteinExistence type="predicted"/>
<dbReference type="PANTHER" id="PTHR31099">
    <property type="entry name" value="OS06G0165300 PROTEIN"/>
    <property type="match status" value="1"/>
</dbReference>
<evidence type="ECO:0000313" key="2">
    <source>
        <dbReference type="Proteomes" id="UP000824890"/>
    </source>
</evidence>
<organism evidence="1 2">
    <name type="scientific">Brassica napus</name>
    <name type="common">Rape</name>
    <dbReference type="NCBI Taxonomy" id="3708"/>
    <lineage>
        <taxon>Eukaryota</taxon>
        <taxon>Viridiplantae</taxon>
        <taxon>Streptophyta</taxon>
        <taxon>Embryophyta</taxon>
        <taxon>Tracheophyta</taxon>
        <taxon>Spermatophyta</taxon>
        <taxon>Magnoliopsida</taxon>
        <taxon>eudicotyledons</taxon>
        <taxon>Gunneridae</taxon>
        <taxon>Pentapetalae</taxon>
        <taxon>rosids</taxon>
        <taxon>malvids</taxon>
        <taxon>Brassicales</taxon>
        <taxon>Brassicaceae</taxon>
        <taxon>Brassiceae</taxon>
        <taxon>Brassica</taxon>
    </lineage>
</organism>
<reference evidence="1 2" key="1">
    <citation type="submission" date="2021-05" db="EMBL/GenBank/DDBJ databases">
        <title>Genome Assembly of Synthetic Allotetraploid Brassica napus Reveals Homoeologous Exchanges between Subgenomes.</title>
        <authorList>
            <person name="Davis J.T."/>
        </authorList>
    </citation>
    <scope>NUCLEOTIDE SEQUENCE [LARGE SCALE GENOMIC DNA]</scope>
    <source>
        <strain evidence="2">cv. Da-Ae</strain>
        <tissue evidence="1">Seedling</tissue>
    </source>
</reference>
<name>A0ABQ7YG37_BRANA</name>
<dbReference type="EMBL" id="JAGKQM010000017">
    <property type="protein sequence ID" value="KAH0867137.1"/>
    <property type="molecule type" value="Genomic_DNA"/>
</dbReference>
<dbReference type="Proteomes" id="UP000824890">
    <property type="component" value="Unassembled WGS sequence"/>
</dbReference>
<gene>
    <name evidence="1" type="ORF">HID58_074159</name>
</gene>
<protein>
    <submittedName>
        <fullName evidence="1">Uncharacterized protein</fullName>
    </submittedName>
</protein>